<dbReference type="SUPFAM" id="SSF56112">
    <property type="entry name" value="Protein kinase-like (PK-like)"/>
    <property type="match status" value="1"/>
</dbReference>
<name>A0A1H6JXT0_MAGFU</name>
<dbReference type="PROSITE" id="PS50011">
    <property type="entry name" value="PROTEIN_KINASE_DOM"/>
    <property type="match status" value="1"/>
</dbReference>
<gene>
    <name evidence="2" type="ORF">SAMN04244559_03382</name>
</gene>
<dbReference type="PROSITE" id="PS00109">
    <property type="entry name" value="PROTEIN_KINASE_TYR"/>
    <property type="match status" value="1"/>
</dbReference>
<evidence type="ECO:0000313" key="3">
    <source>
        <dbReference type="Proteomes" id="UP000182983"/>
    </source>
</evidence>
<reference evidence="3" key="1">
    <citation type="submission" date="2016-10" db="EMBL/GenBank/DDBJ databases">
        <authorList>
            <person name="Varghese N."/>
            <person name="Submissions S."/>
        </authorList>
    </citation>
    <scope>NUCLEOTIDE SEQUENCE [LARGE SCALE GENOMIC DNA]</scope>
    <source>
        <strain evidence="3">DSM 13234</strain>
    </source>
</reference>
<keyword evidence="3" id="KW-1185">Reference proteome</keyword>
<dbReference type="EMBL" id="FNWO01000025">
    <property type="protein sequence ID" value="SEH67268.1"/>
    <property type="molecule type" value="Genomic_DNA"/>
</dbReference>
<keyword evidence="2" id="KW-0418">Kinase</keyword>
<accession>A0A1H6JXT0</accession>
<sequence>MIKVTDTIRQAHKIDVLHRDIRPSNIMVADIHGEIYAERNVVVLDFDLSWHNRGKDYKISENMTTMLGYLAPEQFTDSPSANRKAAEVDVYGLGMTLFYIISGRHPQANERTAATWNTALASISRNRFQTNWHSLGSRLSKLISDATLPDQKKRLDIASFQDRLKLIEMASKWPECNVVDVGFWIEEIAARSFGVDNISWDDDNIVAKLSPLPNWSISLQGREVARGAHIFLSVDYADVGVSQFRKITKYGPNKLSEIKRTLSSAGWKINEERTEYASYSARIFATIDVDLAISNVKNVCTALMALREKISSS</sequence>
<dbReference type="AlphaFoldDB" id="A0A1H6JXT0"/>
<dbReference type="GO" id="GO:0004672">
    <property type="term" value="F:protein kinase activity"/>
    <property type="evidence" value="ECO:0007669"/>
    <property type="project" value="InterPro"/>
</dbReference>
<dbReference type="GO" id="GO:0005524">
    <property type="term" value="F:ATP binding"/>
    <property type="evidence" value="ECO:0007669"/>
    <property type="project" value="InterPro"/>
</dbReference>
<dbReference type="Proteomes" id="UP000182983">
    <property type="component" value="Unassembled WGS sequence"/>
</dbReference>
<dbReference type="Pfam" id="PF00069">
    <property type="entry name" value="Pkinase"/>
    <property type="match status" value="1"/>
</dbReference>
<dbReference type="PANTHER" id="PTHR24347">
    <property type="entry name" value="SERINE/THREONINE-PROTEIN KINASE"/>
    <property type="match status" value="1"/>
</dbReference>
<dbReference type="Gene3D" id="1.10.510.10">
    <property type="entry name" value="Transferase(Phosphotransferase) domain 1"/>
    <property type="match status" value="1"/>
</dbReference>
<evidence type="ECO:0000259" key="1">
    <source>
        <dbReference type="PROSITE" id="PS50011"/>
    </source>
</evidence>
<keyword evidence="2" id="KW-0808">Transferase</keyword>
<proteinExistence type="predicted"/>
<dbReference type="InterPro" id="IPR000719">
    <property type="entry name" value="Prot_kinase_dom"/>
</dbReference>
<organism evidence="2 3">
    <name type="scientific">Magnetospirillum fulvum</name>
    <name type="common">Rhodospirillum fulvum</name>
    <dbReference type="NCBI Taxonomy" id="1082"/>
    <lineage>
        <taxon>Bacteria</taxon>
        <taxon>Pseudomonadati</taxon>
        <taxon>Pseudomonadota</taxon>
        <taxon>Alphaproteobacteria</taxon>
        <taxon>Rhodospirillales</taxon>
        <taxon>Rhodospirillaceae</taxon>
        <taxon>Magnetospirillum</taxon>
    </lineage>
</organism>
<feature type="domain" description="Protein kinase" evidence="1">
    <location>
        <begin position="1"/>
        <end position="167"/>
    </location>
</feature>
<dbReference type="InterPro" id="IPR008266">
    <property type="entry name" value="Tyr_kinase_AS"/>
</dbReference>
<protein>
    <submittedName>
        <fullName evidence="2">Protein kinase domain-containing protein</fullName>
    </submittedName>
</protein>
<evidence type="ECO:0000313" key="2">
    <source>
        <dbReference type="EMBL" id="SEH67268.1"/>
    </source>
</evidence>
<dbReference type="InterPro" id="IPR011009">
    <property type="entry name" value="Kinase-like_dom_sf"/>
</dbReference>